<gene>
    <name evidence="5" type="ORF">E3U55_08670</name>
</gene>
<dbReference type="Pfam" id="PF00583">
    <property type="entry name" value="Acetyltransf_1"/>
    <property type="match status" value="1"/>
</dbReference>
<reference evidence="5 6" key="1">
    <citation type="submission" date="2019-03" db="EMBL/GenBank/DDBJ databases">
        <authorList>
            <person name="He R.-H."/>
        </authorList>
    </citation>
    <scope>NUCLEOTIDE SEQUENCE [LARGE SCALE GENOMIC DNA]</scope>
    <source>
        <strain evidence="6">SH 714</strain>
    </source>
</reference>
<dbReference type="PROSITE" id="PS51186">
    <property type="entry name" value="GNAT"/>
    <property type="match status" value="1"/>
</dbReference>
<dbReference type="Gene3D" id="3.40.630.30">
    <property type="match status" value="1"/>
</dbReference>
<dbReference type="AlphaFoldDB" id="A0A4Y8IP18"/>
<dbReference type="InterPro" id="IPR051531">
    <property type="entry name" value="N-acetyltransferase"/>
</dbReference>
<comment type="similarity">
    <text evidence="3">Belongs to the acetyltransferase family. RimJ subfamily.</text>
</comment>
<evidence type="ECO:0000256" key="3">
    <source>
        <dbReference type="ARBA" id="ARBA00038502"/>
    </source>
</evidence>
<dbReference type="PANTHER" id="PTHR43792:SF8">
    <property type="entry name" value="[RIBOSOMAL PROTEIN US5]-ALANINE N-ACETYLTRANSFERASE"/>
    <property type="match status" value="1"/>
</dbReference>
<name>A0A4Y8IP18_9BACI</name>
<dbReference type="SUPFAM" id="SSF55729">
    <property type="entry name" value="Acyl-CoA N-acyltransferases (Nat)"/>
    <property type="match status" value="1"/>
</dbReference>
<protein>
    <submittedName>
        <fullName evidence="5">GNAT family N-acetyltransferase</fullName>
    </submittedName>
</protein>
<dbReference type="InterPro" id="IPR016181">
    <property type="entry name" value="Acyl_CoA_acyltransferase"/>
</dbReference>
<organism evidence="5 6">
    <name type="scientific">Filobacillus milosensis</name>
    <dbReference type="NCBI Taxonomy" id="94137"/>
    <lineage>
        <taxon>Bacteria</taxon>
        <taxon>Bacillati</taxon>
        <taxon>Bacillota</taxon>
        <taxon>Bacilli</taxon>
        <taxon>Bacillales</taxon>
        <taxon>Bacillaceae</taxon>
        <taxon>Filobacillus</taxon>
    </lineage>
</organism>
<sequence>MAEVVLAHYRPEYLEALKAFYLPDEQKQFTAMPEDIVDANEGQYPIVILAEGVPVGCFLIQHTDRVKEYSDNPNAMLLTALSMDLTYQGKGYAKAGMSELMHFIPSEFPKCDEIILAVNHKNVAAQKLYEKVGFRDTGRRKFGRKGEQYLMDLSLKRSLSYGK</sequence>
<accession>A0A4Y8IP18</accession>
<evidence type="ECO:0000256" key="1">
    <source>
        <dbReference type="ARBA" id="ARBA00022679"/>
    </source>
</evidence>
<dbReference type="RefSeq" id="WP_134340042.1">
    <property type="nucleotide sequence ID" value="NZ_SOPW01000008.1"/>
</dbReference>
<evidence type="ECO:0000313" key="6">
    <source>
        <dbReference type="Proteomes" id="UP000297975"/>
    </source>
</evidence>
<comment type="caution">
    <text evidence="5">The sequence shown here is derived from an EMBL/GenBank/DDBJ whole genome shotgun (WGS) entry which is preliminary data.</text>
</comment>
<dbReference type="EMBL" id="SOPW01000008">
    <property type="protein sequence ID" value="TFB21377.1"/>
    <property type="molecule type" value="Genomic_DNA"/>
</dbReference>
<evidence type="ECO:0000256" key="2">
    <source>
        <dbReference type="ARBA" id="ARBA00023315"/>
    </source>
</evidence>
<dbReference type="InterPro" id="IPR000182">
    <property type="entry name" value="GNAT_dom"/>
</dbReference>
<keyword evidence="1 5" id="KW-0808">Transferase</keyword>
<dbReference type="OrthoDB" id="66776at2"/>
<feature type="domain" description="N-acetyltransferase" evidence="4">
    <location>
        <begin position="4"/>
        <end position="156"/>
    </location>
</feature>
<dbReference type="PANTHER" id="PTHR43792">
    <property type="entry name" value="GNAT FAMILY, PUTATIVE (AFU_ORTHOLOGUE AFUA_3G00765)-RELATED-RELATED"/>
    <property type="match status" value="1"/>
</dbReference>
<evidence type="ECO:0000259" key="4">
    <source>
        <dbReference type="PROSITE" id="PS51186"/>
    </source>
</evidence>
<evidence type="ECO:0000313" key="5">
    <source>
        <dbReference type="EMBL" id="TFB21377.1"/>
    </source>
</evidence>
<keyword evidence="2" id="KW-0012">Acyltransferase</keyword>
<dbReference type="Proteomes" id="UP000297975">
    <property type="component" value="Unassembled WGS sequence"/>
</dbReference>
<proteinExistence type="inferred from homology"/>
<dbReference type="GO" id="GO:0016747">
    <property type="term" value="F:acyltransferase activity, transferring groups other than amino-acyl groups"/>
    <property type="evidence" value="ECO:0007669"/>
    <property type="project" value="InterPro"/>
</dbReference>
<keyword evidence="6" id="KW-1185">Reference proteome</keyword>